<evidence type="ECO:0000256" key="1">
    <source>
        <dbReference type="SAM" id="MobiDB-lite"/>
    </source>
</evidence>
<organism evidence="2 3">
    <name type="scientific">Tautonia plasticadhaerens</name>
    <dbReference type="NCBI Taxonomy" id="2527974"/>
    <lineage>
        <taxon>Bacteria</taxon>
        <taxon>Pseudomonadati</taxon>
        <taxon>Planctomycetota</taxon>
        <taxon>Planctomycetia</taxon>
        <taxon>Isosphaerales</taxon>
        <taxon>Isosphaeraceae</taxon>
        <taxon>Tautonia</taxon>
    </lineage>
</organism>
<dbReference type="RefSeq" id="WP_145275230.1">
    <property type="nucleotide sequence ID" value="NZ_CP036426.1"/>
</dbReference>
<name>A0A518H9E6_9BACT</name>
<keyword evidence="3" id="KW-1185">Reference proteome</keyword>
<dbReference type="AlphaFoldDB" id="A0A518H9E6"/>
<dbReference type="OrthoDB" id="287279at2"/>
<feature type="compositionally biased region" description="Polar residues" evidence="1">
    <location>
        <begin position="183"/>
        <end position="195"/>
    </location>
</feature>
<gene>
    <name evidence="2" type="ORF">ElP_53660</name>
</gene>
<accession>A0A518H9E6</accession>
<dbReference type="Proteomes" id="UP000317835">
    <property type="component" value="Chromosome"/>
</dbReference>
<proteinExistence type="predicted"/>
<evidence type="ECO:0000313" key="3">
    <source>
        <dbReference type="Proteomes" id="UP000317835"/>
    </source>
</evidence>
<dbReference type="KEGG" id="tpla:ElP_53660"/>
<protein>
    <submittedName>
        <fullName evidence="2">Uncharacterized protein</fullName>
    </submittedName>
</protein>
<sequence length="238" mass="25352">MDAERSSPGGEPPALATLRELVGRARQGDPAALPLIRDVLEENPRIWIHLGDIAAHAERAWIELIAGDDPALGESLARRAEALKAELCGPDPTPLERLLAERVAACYLQLGYADASYARSQGCSLRQLEHAARRQDRAHRRFLTAVGALATAQRLLPASMPEGRGSIPADTPGPLRAALEAPQRSSDNPTESGGASSHPIEPIPGFPRIYPAAESPVQDGKSSRRYGNDEKSPGANSA</sequence>
<feature type="region of interest" description="Disordered" evidence="1">
    <location>
        <begin position="157"/>
        <end position="238"/>
    </location>
</feature>
<dbReference type="EMBL" id="CP036426">
    <property type="protein sequence ID" value="QDV37427.1"/>
    <property type="molecule type" value="Genomic_DNA"/>
</dbReference>
<reference evidence="2 3" key="1">
    <citation type="submission" date="2019-02" db="EMBL/GenBank/DDBJ databases">
        <title>Deep-cultivation of Planctomycetes and their phenomic and genomic characterization uncovers novel biology.</title>
        <authorList>
            <person name="Wiegand S."/>
            <person name="Jogler M."/>
            <person name="Boedeker C."/>
            <person name="Pinto D."/>
            <person name="Vollmers J."/>
            <person name="Rivas-Marin E."/>
            <person name="Kohn T."/>
            <person name="Peeters S.H."/>
            <person name="Heuer A."/>
            <person name="Rast P."/>
            <person name="Oberbeckmann S."/>
            <person name="Bunk B."/>
            <person name="Jeske O."/>
            <person name="Meyerdierks A."/>
            <person name="Storesund J.E."/>
            <person name="Kallscheuer N."/>
            <person name="Luecker S."/>
            <person name="Lage O.M."/>
            <person name="Pohl T."/>
            <person name="Merkel B.J."/>
            <person name="Hornburger P."/>
            <person name="Mueller R.-W."/>
            <person name="Bruemmer F."/>
            <person name="Labrenz M."/>
            <person name="Spormann A.M."/>
            <person name="Op den Camp H."/>
            <person name="Overmann J."/>
            <person name="Amann R."/>
            <person name="Jetten M.S.M."/>
            <person name="Mascher T."/>
            <person name="Medema M.H."/>
            <person name="Devos D.P."/>
            <person name="Kaster A.-K."/>
            <person name="Ovreas L."/>
            <person name="Rohde M."/>
            <person name="Galperin M.Y."/>
            <person name="Jogler C."/>
        </authorList>
    </citation>
    <scope>NUCLEOTIDE SEQUENCE [LARGE SCALE GENOMIC DNA]</scope>
    <source>
        <strain evidence="2 3">ElP</strain>
    </source>
</reference>
<evidence type="ECO:0000313" key="2">
    <source>
        <dbReference type="EMBL" id="QDV37427.1"/>
    </source>
</evidence>